<dbReference type="SMART" id="SM00973">
    <property type="entry name" value="Sec63"/>
    <property type="match status" value="1"/>
</dbReference>
<dbReference type="InterPro" id="IPR014756">
    <property type="entry name" value="Ig_E-set"/>
</dbReference>
<dbReference type="SUPFAM" id="SSF158702">
    <property type="entry name" value="Sec63 N-terminal domain-like"/>
    <property type="match status" value="1"/>
</dbReference>
<keyword evidence="2" id="KW-0813">Transport</keyword>
<dbReference type="PANTHER" id="PTHR24075:SF0">
    <property type="entry name" value="TRANSLOCATION PROTEIN SEC63 HOMOLOG"/>
    <property type="match status" value="1"/>
</dbReference>
<dbReference type="Pfam" id="PF02889">
    <property type="entry name" value="Sec63"/>
    <property type="match status" value="1"/>
</dbReference>
<dbReference type="GO" id="GO:0006614">
    <property type="term" value="P:SRP-dependent cotranslational protein targeting to membrane"/>
    <property type="evidence" value="ECO:0007669"/>
    <property type="project" value="TreeGrafter"/>
</dbReference>
<dbReference type="SMART" id="SM00271">
    <property type="entry name" value="DnaJ"/>
    <property type="match status" value="1"/>
</dbReference>
<dbReference type="Gene3D" id="1.10.287.110">
    <property type="entry name" value="DnaJ domain"/>
    <property type="match status" value="1"/>
</dbReference>
<name>A0A6G1S7K8_9ACAR</name>
<protein>
    <submittedName>
        <fullName evidence="12">Translocation protein SEC63</fullName>
    </submittedName>
</protein>
<dbReference type="GO" id="GO:0006620">
    <property type="term" value="P:post-translational protein targeting to endoplasmic reticulum membrane"/>
    <property type="evidence" value="ECO:0007669"/>
    <property type="project" value="TreeGrafter"/>
</dbReference>
<reference evidence="12" key="1">
    <citation type="submission" date="2018-10" db="EMBL/GenBank/DDBJ databases">
        <title>Transcriptome assembly of Aceria tosichella (Wheat curl mite) Type 2.</title>
        <authorList>
            <person name="Scully E.D."/>
            <person name="Geib S.M."/>
            <person name="Palmer N.A."/>
            <person name="Gupta A.K."/>
            <person name="Sarath G."/>
            <person name="Tatineni S."/>
        </authorList>
    </citation>
    <scope>NUCLEOTIDE SEQUENCE</scope>
    <source>
        <strain evidence="12">LincolnNE</strain>
    </source>
</reference>
<comment type="subcellular location">
    <subcellularLocation>
        <location evidence="1">Endoplasmic reticulum membrane</location>
        <topology evidence="1">Multi-pass membrane protein</topology>
    </subcellularLocation>
</comment>
<dbReference type="GO" id="GO:0003723">
    <property type="term" value="F:RNA binding"/>
    <property type="evidence" value="ECO:0007669"/>
    <property type="project" value="TreeGrafter"/>
</dbReference>
<dbReference type="GO" id="GO:0031207">
    <property type="term" value="C:Sec62/Sec63 complex"/>
    <property type="evidence" value="ECO:0007669"/>
    <property type="project" value="TreeGrafter"/>
</dbReference>
<keyword evidence="5" id="KW-0653">Protein transport</keyword>
<organism evidence="12">
    <name type="scientific">Aceria tosichella</name>
    <name type="common">wheat curl mite</name>
    <dbReference type="NCBI Taxonomy" id="561515"/>
    <lineage>
        <taxon>Eukaryota</taxon>
        <taxon>Metazoa</taxon>
        <taxon>Ecdysozoa</taxon>
        <taxon>Arthropoda</taxon>
        <taxon>Chelicerata</taxon>
        <taxon>Arachnida</taxon>
        <taxon>Acari</taxon>
        <taxon>Acariformes</taxon>
        <taxon>Trombidiformes</taxon>
        <taxon>Prostigmata</taxon>
        <taxon>Eupodina</taxon>
        <taxon>Eriophyoidea</taxon>
        <taxon>Eriophyidae</taxon>
        <taxon>Eriophyinae</taxon>
        <taxon>Aceriini</taxon>
        <taxon>Aceria</taxon>
    </lineage>
</organism>
<feature type="transmembrane region" description="Helical" evidence="10">
    <location>
        <begin position="73"/>
        <end position="90"/>
    </location>
</feature>
<evidence type="ECO:0000259" key="11">
    <source>
        <dbReference type="PROSITE" id="PS50076"/>
    </source>
</evidence>
<gene>
    <name evidence="12" type="primary">Sec63_1</name>
    <name evidence="12" type="ORF">g.10390</name>
</gene>
<evidence type="ECO:0000256" key="1">
    <source>
        <dbReference type="ARBA" id="ARBA00004477"/>
    </source>
</evidence>
<dbReference type="SUPFAM" id="SSF81296">
    <property type="entry name" value="E set domains"/>
    <property type="match status" value="1"/>
</dbReference>
<dbReference type="PRINTS" id="PR00625">
    <property type="entry name" value="JDOMAIN"/>
</dbReference>
<dbReference type="PANTHER" id="PTHR24075">
    <property type="entry name" value="SEC63 DOMAIN-CONTAINING"/>
    <property type="match status" value="1"/>
</dbReference>
<dbReference type="Gene3D" id="1.10.150.20">
    <property type="entry name" value="5' to 3' exonuclease, C-terminal subdomain"/>
    <property type="match status" value="1"/>
</dbReference>
<evidence type="ECO:0000256" key="3">
    <source>
        <dbReference type="ARBA" id="ARBA00022692"/>
    </source>
</evidence>
<sequence>MSKAKFTYDESGATFFYFVLSFLALILVPSTYYFWPNEPQEDDTKVNCQCNGCTSKRQQLNNQHKWKRSRRRIVRGIIVIGWLAFVLIAYKCATAQHEYVNWDPFEILGVREDASPDEIKKAYRKLSLIFHPDKGSGDSDKFVKITKAYAALTDDEARKNWELYGNPDGPGATSFGIALPSWIVEKENSFVVLGIYALIFMVALPVSVGVWWYRSVKFGNDKVLINTTEIYYYFIHKTPNMALKRVIMILSASLEFAKSHNPEVIERPTDNQEMPRLMRDLTLLGEKNTERPLCFSYSVKTRAILHAHLSRMKLPPNTLEIDRRFIVQKCPYLLQEFVHCIAQLITLALSGRIANMPNLVTLENAMKLGPLIVQALWEYQSPLLQLPHFTEDALRQIERKKIKIRSTEQLARMKESDRREALKNFTDAQYEDIKFVLGSMPLVQVQCKFEVLDDEDPGVITAGSIVTAVVKLKRRQLRELFDTENTEITSGDGNVSDVEEDWDKKFQEKVLKKQKVFESKPKKSHPVHCPYFPDVKQEFWWVYIVDRKRFSLVTAPLLVTNLVETEEVELKFTAPNTGVYSYTIVVRSDSYVDCTIQKQARIDVKPAREYVEPDYDIPEDEIEEEGEEEHSSVEDSDLLTDTDDD</sequence>
<dbReference type="EMBL" id="GGYP01001430">
    <property type="protein sequence ID" value="MDE46201.1"/>
    <property type="molecule type" value="Transcribed_RNA"/>
</dbReference>
<dbReference type="FunFam" id="1.10.3380.10:FF:000011">
    <property type="entry name" value="Translocation protein SEC63"/>
    <property type="match status" value="1"/>
</dbReference>
<feature type="region of interest" description="Disordered" evidence="9">
    <location>
        <begin position="611"/>
        <end position="645"/>
    </location>
</feature>
<keyword evidence="4" id="KW-0256">Endoplasmic reticulum</keyword>
<dbReference type="Pfam" id="PF00226">
    <property type="entry name" value="DnaJ"/>
    <property type="match status" value="1"/>
</dbReference>
<evidence type="ECO:0000256" key="4">
    <source>
        <dbReference type="ARBA" id="ARBA00022824"/>
    </source>
</evidence>
<keyword evidence="8" id="KW-0143">Chaperone</keyword>
<accession>A0A6G1S7K8</accession>
<dbReference type="AlphaFoldDB" id="A0A6G1S7K8"/>
<proteinExistence type="predicted"/>
<dbReference type="InterPro" id="IPR035892">
    <property type="entry name" value="C2_domain_sf"/>
</dbReference>
<feature type="compositionally biased region" description="Acidic residues" evidence="9">
    <location>
        <begin position="612"/>
        <end position="645"/>
    </location>
</feature>
<keyword evidence="3 10" id="KW-0812">Transmembrane</keyword>
<dbReference type="InterPro" id="IPR001623">
    <property type="entry name" value="DnaJ_domain"/>
</dbReference>
<keyword evidence="7 10" id="KW-0472">Membrane</keyword>
<evidence type="ECO:0000256" key="8">
    <source>
        <dbReference type="ARBA" id="ARBA00023186"/>
    </source>
</evidence>
<feature type="transmembrane region" description="Helical" evidence="10">
    <location>
        <begin position="190"/>
        <end position="213"/>
    </location>
</feature>
<feature type="domain" description="J" evidence="11">
    <location>
        <begin position="103"/>
        <end position="165"/>
    </location>
</feature>
<evidence type="ECO:0000256" key="9">
    <source>
        <dbReference type="SAM" id="MobiDB-lite"/>
    </source>
</evidence>
<dbReference type="InterPro" id="IPR036869">
    <property type="entry name" value="J_dom_sf"/>
</dbReference>
<evidence type="ECO:0000256" key="7">
    <source>
        <dbReference type="ARBA" id="ARBA00023136"/>
    </source>
</evidence>
<dbReference type="Gene3D" id="1.10.3380.10">
    <property type="entry name" value="Sec63 N-terminal domain-like domain"/>
    <property type="match status" value="1"/>
</dbReference>
<evidence type="ECO:0000256" key="6">
    <source>
        <dbReference type="ARBA" id="ARBA00022989"/>
    </source>
</evidence>
<evidence type="ECO:0000313" key="12">
    <source>
        <dbReference type="EMBL" id="MDE46201.1"/>
    </source>
</evidence>
<keyword evidence="6 10" id="KW-1133">Transmembrane helix</keyword>
<dbReference type="CDD" id="cd06257">
    <property type="entry name" value="DnaJ"/>
    <property type="match status" value="1"/>
</dbReference>
<dbReference type="FunFam" id="1.10.287.110:FF:000063">
    <property type="entry name" value="Translocation protein SEC63"/>
    <property type="match status" value="1"/>
</dbReference>
<evidence type="ECO:0000256" key="5">
    <source>
        <dbReference type="ARBA" id="ARBA00022927"/>
    </source>
</evidence>
<evidence type="ECO:0000256" key="10">
    <source>
        <dbReference type="SAM" id="Phobius"/>
    </source>
</evidence>
<evidence type="ECO:0000256" key="2">
    <source>
        <dbReference type="ARBA" id="ARBA00022448"/>
    </source>
</evidence>
<dbReference type="Gene3D" id="2.60.40.150">
    <property type="entry name" value="C2 domain"/>
    <property type="match status" value="1"/>
</dbReference>
<dbReference type="SUPFAM" id="SSF46565">
    <property type="entry name" value="Chaperone J-domain"/>
    <property type="match status" value="1"/>
</dbReference>
<feature type="transmembrane region" description="Helical" evidence="10">
    <location>
        <begin position="15"/>
        <end position="35"/>
    </location>
</feature>
<dbReference type="GO" id="GO:0008320">
    <property type="term" value="F:protein transmembrane transporter activity"/>
    <property type="evidence" value="ECO:0007669"/>
    <property type="project" value="TreeGrafter"/>
</dbReference>
<dbReference type="InterPro" id="IPR004179">
    <property type="entry name" value="Sec63-dom"/>
</dbReference>
<dbReference type="PROSITE" id="PS50076">
    <property type="entry name" value="DNAJ_2"/>
    <property type="match status" value="1"/>
</dbReference>